<gene>
    <name evidence="1" type="ORF">NT6N_29920</name>
</gene>
<accession>A0AAT9FPX9</accession>
<name>A0AAT9FPX9_9BACT</name>
<proteinExistence type="predicted"/>
<dbReference type="AlphaFoldDB" id="A0AAT9FPX9"/>
<reference evidence="1" key="1">
    <citation type="submission" date="2024-07" db="EMBL/GenBank/DDBJ databases">
        <title>Complete genome sequence of Verrucomicrobiaceae bacterium NT6N.</title>
        <authorList>
            <person name="Huang C."/>
            <person name="Takami H."/>
            <person name="Hamasaki K."/>
        </authorList>
    </citation>
    <scope>NUCLEOTIDE SEQUENCE</scope>
    <source>
        <strain evidence="1">NT6N</strain>
    </source>
</reference>
<protein>
    <submittedName>
        <fullName evidence="1">Uncharacterized protein</fullName>
    </submittedName>
</protein>
<sequence>MQPTQFMDAVKSVISNGSKFDIGAYYFLKDALDFTVKRAMENNDGEHRHVTASELLYGFRDLALQEFGPMASTMMSEWGLETCSDIGNMVFQLIEEGAFGKQDSDTPEDFIDIFPLHETLAAPYRPSQPNTTLKASA</sequence>
<dbReference type="KEGG" id="osu:NT6N_29920"/>
<dbReference type="EMBL" id="AP026866">
    <property type="protein sequence ID" value="BDS07952.1"/>
    <property type="molecule type" value="Genomic_DNA"/>
</dbReference>
<dbReference type="InterPro" id="IPR026406">
    <property type="entry name" value="Ver/Plancto_CHP"/>
</dbReference>
<dbReference type="NCBIfam" id="TIGR04138">
    <property type="entry name" value="Plancto_Ver_chp"/>
    <property type="match status" value="1"/>
</dbReference>
<evidence type="ECO:0000313" key="1">
    <source>
        <dbReference type="EMBL" id="BDS07952.1"/>
    </source>
</evidence>
<organism evidence="1">
    <name type="scientific">Oceaniferula spumae</name>
    <dbReference type="NCBI Taxonomy" id="2979115"/>
    <lineage>
        <taxon>Bacteria</taxon>
        <taxon>Pseudomonadati</taxon>
        <taxon>Verrucomicrobiota</taxon>
        <taxon>Verrucomicrobiia</taxon>
        <taxon>Verrucomicrobiales</taxon>
        <taxon>Verrucomicrobiaceae</taxon>
        <taxon>Oceaniferula</taxon>
    </lineage>
</organism>